<evidence type="ECO:0000313" key="2">
    <source>
        <dbReference type="EMBL" id="KAK7520591.1"/>
    </source>
</evidence>
<evidence type="ECO:0000313" key="3">
    <source>
        <dbReference type="Proteomes" id="UP001363622"/>
    </source>
</evidence>
<gene>
    <name evidence="2" type="ORF">IWZ03DRAFT_142487</name>
</gene>
<keyword evidence="1" id="KW-0732">Signal</keyword>
<feature type="chain" id="PRO_5047128231" evidence="1">
    <location>
        <begin position="21"/>
        <end position="185"/>
    </location>
</feature>
<protein>
    <submittedName>
        <fullName evidence="2">Uncharacterized protein</fullName>
    </submittedName>
</protein>
<name>A0ABR1KXA0_9PEZI</name>
<proteinExistence type="predicted"/>
<dbReference type="EMBL" id="JBBPHU010000003">
    <property type="protein sequence ID" value="KAK7520591.1"/>
    <property type="molecule type" value="Genomic_DNA"/>
</dbReference>
<keyword evidence="3" id="KW-1185">Reference proteome</keyword>
<dbReference type="Proteomes" id="UP001363622">
    <property type="component" value="Unassembled WGS sequence"/>
</dbReference>
<sequence>MKSILPLAAAFLAVAHQGFGAVLRPRAENFKLFAYSGEDMVGLNVFASDGLVYAGDSSSLDRSTISNLTISADDATDSTWHVTVDSSNGSSTGYWTIQGASDSTLETVSVSTSQDSGTTTGFGLYGAWAYHISNSGDIEMNYRATPTETDGLYLIKWDPTSTTDDSAVAVQLRTQSPVPVTKNKI</sequence>
<comment type="caution">
    <text evidence="2">The sequence shown here is derived from an EMBL/GenBank/DDBJ whole genome shotgun (WGS) entry which is preliminary data.</text>
</comment>
<reference evidence="2 3" key="1">
    <citation type="submission" date="2024-04" db="EMBL/GenBank/DDBJ databases">
        <title>Phyllosticta paracitricarpa is synonymous to the EU quarantine fungus P. citricarpa based on phylogenomic analyses.</title>
        <authorList>
            <consortium name="Lawrence Berkeley National Laboratory"/>
            <person name="Van Ingen-Buijs V.A."/>
            <person name="Van Westerhoven A.C."/>
            <person name="Haridas S."/>
            <person name="Skiadas P."/>
            <person name="Martin F."/>
            <person name="Groenewald J.Z."/>
            <person name="Crous P.W."/>
            <person name="Seidl M.F."/>
        </authorList>
    </citation>
    <scope>NUCLEOTIDE SEQUENCE [LARGE SCALE GENOMIC DNA]</scope>
    <source>
        <strain evidence="2 3">CBS 123371</strain>
    </source>
</reference>
<feature type="signal peptide" evidence="1">
    <location>
        <begin position="1"/>
        <end position="20"/>
    </location>
</feature>
<organism evidence="2 3">
    <name type="scientific">Phyllosticta citriasiana</name>
    <dbReference type="NCBI Taxonomy" id="595635"/>
    <lineage>
        <taxon>Eukaryota</taxon>
        <taxon>Fungi</taxon>
        <taxon>Dikarya</taxon>
        <taxon>Ascomycota</taxon>
        <taxon>Pezizomycotina</taxon>
        <taxon>Dothideomycetes</taxon>
        <taxon>Dothideomycetes incertae sedis</taxon>
        <taxon>Botryosphaeriales</taxon>
        <taxon>Phyllostictaceae</taxon>
        <taxon>Phyllosticta</taxon>
    </lineage>
</organism>
<accession>A0ABR1KXA0</accession>
<evidence type="ECO:0000256" key="1">
    <source>
        <dbReference type="SAM" id="SignalP"/>
    </source>
</evidence>